<keyword evidence="6" id="KW-0239">DNA-directed DNA polymerase</keyword>
<feature type="domain" description="DNA polymerase III delta subunit-like C-terminal" evidence="10">
    <location>
        <begin position="210"/>
        <end position="314"/>
    </location>
</feature>
<dbReference type="EC" id="2.7.7.7" evidence="1"/>
<evidence type="ECO:0000256" key="7">
    <source>
        <dbReference type="ARBA" id="ARBA00034754"/>
    </source>
</evidence>
<dbReference type="PANTHER" id="PTHR34388:SF1">
    <property type="entry name" value="DNA POLYMERASE III SUBUNIT DELTA"/>
    <property type="match status" value="1"/>
</dbReference>
<evidence type="ECO:0000256" key="1">
    <source>
        <dbReference type="ARBA" id="ARBA00012417"/>
    </source>
</evidence>
<evidence type="ECO:0000256" key="8">
    <source>
        <dbReference type="ARBA" id="ARBA00049244"/>
    </source>
</evidence>
<protein>
    <recommendedName>
        <fullName evidence="2">DNA polymerase III subunit delta</fullName>
        <ecNumber evidence="1">2.7.7.7</ecNumber>
    </recommendedName>
</protein>
<dbReference type="CDD" id="cd18138">
    <property type="entry name" value="HLD_clamp_pol_III_delta"/>
    <property type="match status" value="1"/>
</dbReference>
<dbReference type="SUPFAM" id="SSF48019">
    <property type="entry name" value="post-AAA+ oligomerization domain-like"/>
    <property type="match status" value="1"/>
</dbReference>
<dbReference type="KEGG" id="nst:Nstercoris_01501"/>
<dbReference type="NCBIfam" id="TIGR01128">
    <property type="entry name" value="holA"/>
    <property type="match status" value="1"/>
</dbReference>
<evidence type="ECO:0000256" key="2">
    <source>
        <dbReference type="ARBA" id="ARBA00017703"/>
    </source>
</evidence>
<evidence type="ECO:0000256" key="6">
    <source>
        <dbReference type="ARBA" id="ARBA00022932"/>
    </source>
</evidence>
<evidence type="ECO:0000259" key="9">
    <source>
        <dbReference type="Pfam" id="PF06144"/>
    </source>
</evidence>
<name>A0A4Y1YNH1_9PROT</name>
<dbReference type="GO" id="GO:0003677">
    <property type="term" value="F:DNA binding"/>
    <property type="evidence" value="ECO:0007669"/>
    <property type="project" value="InterPro"/>
</dbReference>
<dbReference type="Pfam" id="PF06144">
    <property type="entry name" value="DNA_pol3_delta"/>
    <property type="match status" value="1"/>
</dbReference>
<feature type="domain" description="DNA polymerase III delta N-terminal" evidence="9">
    <location>
        <begin position="20"/>
        <end position="134"/>
    </location>
</feature>
<dbReference type="SUPFAM" id="SSF52540">
    <property type="entry name" value="P-loop containing nucleoside triphosphate hydrolases"/>
    <property type="match status" value="1"/>
</dbReference>
<dbReference type="GO" id="GO:0006261">
    <property type="term" value="P:DNA-templated DNA replication"/>
    <property type="evidence" value="ECO:0007669"/>
    <property type="project" value="TreeGrafter"/>
</dbReference>
<dbReference type="InterPro" id="IPR005790">
    <property type="entry name" value="DNA_polIII_delta"/>
</dbReference>
<evidence type="ECO:0000259" key="10">
    <source>
        <dbReference type="Pfam" id="PF21694"/>
    </source>
</evidence>
<dbReference type="Pfam" id="PF21694">
    <property type="entry name" value="DNA_pol3_delta_C"/>
    <property type="match status" value="1"/>
</dbReference>
<dbReference type="PANTHER" id="PTHR34388">
    <property type="entry name" value="DNA POLYMERASE III SUBUNIT DELTA"/>
    <property type="match status" value="1"/>
</dbReference>
<comment type="catalytic activity">
    <reaction evidence="8">
        <text>DNA(n) + a 2'-deoxyribonucleoside 5'-triphosphate = DNA(n+1) + diphosphate</text>
        <dbReference type="Rhea" id="RHEA:22508"/>
        <dbReference type="Rhea" id="RHEA-COMP:17339"/>
        <dbReference type="Rhea" id="RHEA-COMP:17340"/>
        <dbReference type="ChEBI" id="CHEBI:33019"/>
        <dbReference type="ChEBI" id="CHEBI:61560"/>
        <dbReference type="ChEBI" id="CHEBI:173112"/>
        <dbReference type="EC" id="2.7.7.7"/>
    </reaction>
</comment>
<organism evidence="11 12">
    <name type="scientific">Nitrosomonas stercoris</name>
    <dbReference type="NCBI Taxonomy" id="1444684"/>
    <lineage>
        <taxon>Bacteria</taxon>
        <taxon>Pseudomonadati</taxon>
        <taxon>Pseudomonadota</taxon>
        <taxon>Betaproteobacteria</taxon>
        <taxon>Nitrosomonadales</taxon>
        <taxon>Nitrosomonadaceae</taxon>
        <taxon>Nitrosomonas</taxon>
    </lineage>
</organism>
<evidence type="ECO:0000313" key="11">
    <source>
        <dbReference type="EMBL" id="BBL35239.1"/>
    </source>
</evidence>
<dbReference type="Gene3D" id="1.20.272.10">
    <property type="match status" value="1"/>
</dbReference>
<dbReference type="InterPro" id="IPR008921">
    <property type="entry name" value="DNA_pol3_clamp-load_cplx_C"/>
</dbReference>
<evidence type="ECO:0000256" key="4">
    <source>
        <dbReference type="ARBA" id="ARBA00022695"/>
    </source>
</evidence>
<dbReference type="Gene3D" id="1.10.8.60">
    <property type="match status" value="1"/>
</dbReference>
<sequence>MNSRSVTTQTDKTIVPLQVVLGDELLLVMEAADQIRTYARAQGYLEREIFTVEQRFEWGELFRWTQQSSLFGERRILDLRIPTGKPGKEGGAAIEQLCHALPRDTVIIVTLPTIDKRGRASKWFKALADAGKLTEIKSIRRDQLPFWIKQRLALQQQTVDQETLQFLADKVEGNLLAAHQEISKLRLLYPSGQLTFEQIRLAVWDVTRFDVLQLAEAMLAADKVRYSRILEGLQGEGVAPQLILAILSEQMRLLLKIHFAKNNRKGMSLEQAMTALHIWPSRQRLVASAFQRISYERLVQALLQAAAIDRMIKGVAAGNIWEELLSLGMCFVRNGNCVKLATSNNFLSTVNYQKQ</sequence>
<dbReference type="AlphaFoldDB" id="A0A4Y1YNH1"/>
<dbReference type="InterPro" id="IPR048466">
    <property type="entry name" value="DNA_pol3_delta-like_C"/>
</dbReference>
<gene>
    <name evidence="11" type="ORF">Nstercoris_01501</name>
</gene>
<evidence type="ECO:0000256" key="3">
    <source>
        <dbReference type="ARBA" id="ARBA00022679"/>
    </source>
</evidence>
<dbReference type="GO" id="GO:0003887">
    <property type="term" value="F:DNA-directed DNA polymerase activity"/>
    <property type="evidence" value="ECO:0007669"/>
    <property type="project" value="UniProtKB-KW"/>
</dbReference>
<keyword evidence="3" id="KW-0808">Transferase</keyword>
<reference evidence="11 12" key="1">
    <citation type="submission" date="2019-06" db="EMBL/GenBank/DDBJ databases">
        <title>Nitrosomonas stercoris KYUHI-S whole genome shotgun sequence.</title>
        <authorList>
            <person name="Nakagawa T."/>
            <person name="Tsuchiya Y."/>
            <person name="Takahashi R."/>
        </authorList>
    </citation>
    <scope>NUCLEOTIDE SEQUENCE [LARGE SCALE GENOMIC DNA]</scope>
    <source>
        <strain evidence="11 12">KYUHI-S</strain>
    </source>
</reference>
<dbReference type="InterPro" id="IPR027417">
    <property type="entry name" value="P-loop_NTPase"/>
</dbReference>
<dbReference type="Proteomes" id="UP000316473">
    <property type="component" value="Chromosome"/>
</dbReference>
<comment type="similarity">
    <text evidence="7">Belongs to the DNA polymerase HolA subunit family.</text>
</comment>
<keyword evidence="5" id="KW-0235">DNA replication</keyword>
<evidence type="ECO:0000256" key="5">
    <source>
        <dbReference type="ARBA" id="ARBA00022705"/>
    </source>
</evidence>
<dbReference type="EMBL" id="AP019755">
    <property type="protein sequence ID" value="BBL35239.1"/>
    <property type="molecule type" value="Genomic_DNA"/>
</dbReference>
<accession>A0A4Y1YNH1</accession>
<evidence type="ECO:0000313" key="12">
    <source>
        <dbReference type="Proteomes" id="UP000316473"/>
    </source>
</evidence>
<dbReference type="GO" id="GO:0009360">
    <property type="term" value="C:DNA polymerase III complex"/>
    <property type="evidence" value="ECO:0007669"/>
    <property type="project" value="InterPro"/>
</dbReference>
<keyword evidence="12" id="KW-1185">Reference proteome</keyword>
<dbReference type="Gene3D" id="3.40.50.300">
    <property type="entry name" value="P-loop containing nucleotide triphosphate hydrolases"/>
    <property type="match status" value="1"/>
</dbReference>
<keyword evidence="4" id="KW-0548">Nucleotidyltransferase</keyword>
<proteinExistence type="inferred from homology"/>
<dbReference type="InterPro" id="IPR010372">
    <property type="entry name" value="DNA_pol3_delta_N"/>
</dbReference>